<reference evidence="2 3" key="1">
    <citation type="submission" date="2023-03" db="EMBL/GenBank/DDBJ databases">
        <authorList>
            <person name="Pearce D."/>
        </authorList>
    </citation>
    <scope>NUCLEOTIDE SEQUENCE [LARGE SCALE GENOMIC DNA]</scope>
    <source>
        <strain evidence="2">Msz</strain>
    </source>
</reference>
<name>A0ABN8X7N5_9GAMM</name>
<accession>A0ABN8X7N5</accession>
<evidence type="ECO:0000256" key="1">
    <source>
        <dbReference type="SAM" id="MobiDB-lite"/>
    </source>
</evidence>
<feature type="region of interest" description="Disordered" evidence="1">
    <location>
        <begin position="89"/>
        <end position="108"/>
    </location>
</feature>
<sequence length="123" mass="13299">MIRRTKNNGLASSAFGRSSSLIANRNDSRRNGFAHGQNSGRNCGFARKFSVINRHDFGMETLAIPLRAQMLQVKSFSTHGVVANLRSNLRPAGDGLTESAKDEADSSDPLAVTIPVFSHPLDS</sequence>
<evidence type="ECO:0000313" key="2">
    <source>
        <dbReference type="EMBL" id="CAI8880015.1"/>
    </source>
</evidence>
<dbReference type="EMBL" id="OX458333">
    <property type="protein sequence ID" value="CAI8880015.1"/>
    <property type="molecule type" value="Genomic_DNA"/>
</dbReference>
<protein>
    <submittedName>
        <fullName evidence="2">Uncharacterized protein</fullName>
    </submittedName>
</protein>
<evidence type="ECO:0000313" key="3">
    <source>
        <dbReference type="Proteomes" id="UP001162030"/>
    </source>
</evidence>
<organism evidence="2 3">
    <name type="scientific">Methylocaldum szegediense</name>
    <dbReference type="NCBI Taxonomy" id="73780"/>
    <lineage>
        <taxon>Bacteria</taxon>
        <taxon>Pseudomonadati</taxon>
        <taxon>Pseudomonadota</taxon>
        <taxon>Gammaproteobacteria</taxon>
        <taxon>Methylococcales</taxon>
        <taxon>Methylococcaceae</taxon>
        <taxon>Methylocaldum</taxon>
    </lineage>
</organism>
<proteinExistence type="predicted"/>
<keyword evidence="3" id="KW-1185">Reference proteome</keyword>
<dbReference type="Proteomes" id="UP001162030">
    <property type="component" value="Chromosome"/>
</dbReference>
<gene>
    <name evidence="2" type="ORF">MSZNOR_3041</name>
</gene>